<dbReference type="SUPFAM" id="SSF56672">
    <property type="entry name" value="DNA/RNA polymerases"/>
    <property type="match status" value="1"/>
</dbReference>
<keyword evidence="6 16" id="KW-0235">DNA replication</keyword>
<dbReference type="InterPro" id="IPR036397">
    <property type="entry name" value="RNaseH_sf"/>
</dbReference>
<dbReference type="NCBIfam" id="TIGR00593">
    <property type="entry name" value="pola"/>
    <property type="match status" value="1"/>
</dbReference>
<dbReference type="InterPro" id="IPR036279">
    <property type="entry name" value="5-3_exonuclease_C_sf"/>
</dbReference>
<feature type="domain" description="3'-5' exonuclease" evidence="18">
    <location>
        <begin position="331"/>
        <end position="511"/>
    </location>
</feature>
<dbReference type="CDD" id="cd09898">
    <property type="entry name" value="H3TH_53EXO"/>
    <property type="match status" value="1"/>
</dbReference>
<dbReference type="InterPro" id="IPR008918">
    <property type="entry name" value="HhH2"/>
</dbReference>
<dbReference type="Pfam" id="PF00476">
    <property type="entry name" value="DNA_pol_A"/>
    <property type="match status" value="1"/>
</dbReference>
<dbReference type="Gene3D" id="3.30.70.370">
    <property type="match status" value="1"/>
</dbReference>
<dbReference type="NCBIfam" id="NF004397">
    <property type="entry name" value="PRK05755.1"/>
    <property type="match status" value="1"/>
</dbReference>
<dbReference type="GO" id="GO:0003887">
    <property type="term" value="F:DNA-directed DNA polymerase activity"/>
    <property type="evidence" value="ECO:0007669"/>
    <property type="project" value="UniProtKB-UniRule"/>
</dbReference>
<dbReference type="SUPFAM" id="SSF47807">
    <property type="entry name" value="5' to 3' exonuclease, C-terminal subdomain"/>
    <property type="match status" value="1"/>
</dbReference>
<evidence type="ECO:0000256" key="17">
    <source>
        <dbReference type="SAM" id="MobiDB-lite"/>
    </source>
</evidence>
<dbReference type="InterPro" id="IPR020046">
    <property type="entry name" value="5-3_exonucl_a-hlix_arch_N"/>
</dbReference>
<keyword evidence="13 16" id="KW-0234">DNA repair</keyword>
<dbReference type="CDD" id="cd06139">
    <property type="entry name" value="DNA_polA_I_Ecoli_like_exo"/>
    <property type="match status" value="1"/>
</dbReference>
<dbReference type="InterPro" id="IPR029060">
    <property type="entry name" value="PIN-like_dom_sf"/>
</dbReference>
<evidence type="ECO:0000256" key="8">
    <source>
        <dbReference type="ARBA" id="ARBA00022763"/>
    </source>
</evidence>
<evidence type="ECO:0000256" key="2">
    <source>
        <dbReference type="ARBA" id="ARBA00012417"/>
    </source>
</evidence>
<proteinExistence type="inferred from homology"/>
<dbReference type="PRINTS" id="PR00868">
    <property type="entry name" value="DNAPOLI"/>
</dbReference>
<dbReference type="SMART" id="SM00482">
    <property type="entry name" value="POLAc"/>
    <property type="match status" value="1"/>
</dbReference>
<evidence type="ECO:0000259" key="18">
    <source>
        <dbReference type="SMART" id="SM00474"/>
    </source>
</evidence>
<name>Q3AU68_CHLCH</name>
<evidence type="ECO:0000256" key="9">
    <source>
        <dbReference type="ARBA" id="ARBA00022801"/>
    </source>
</evidence>
<dbReference type="InterPro" id="IPR001098">
    <property type="entry name" value="DNA-dir_DNA_pol_A_palm_dom"/>
</dbReference>
<dbReference type="SUPFAM" id="SSF88723">
    <property type="entry name" value="PIN domain-like"/>
    <property type="match status" value="1"/>
</dbReference>
<dbReference type="InterPro" id="IPR002421">
    <property type="entry name" value="5-3_exonuclease"/>
</dbReference>
<protein>
    <recommendedName>
        <fullName evidence="3 15">DNA polymerase I</fullName>
        <ecNumber evidence="2 15">2.7.7.7</ecNumber>
    </recommendedName>
</protein>
<dbReference type="InterPro" id="IPR043502">
    <property type="entry name" value="DNA/RNA_pol_sf"/>
</dbReference>
<accession>Q3AU68</accession>
<evidence type="ECO:0000256" key="7">
    <source>
        <dbReference type="ARBA" id="ARBA00022722"/>
    </source>
</evidence>
<evidence type="ECO:0000259" key="20">
    <source>
        <dbReference type="SMART" id="SM00482"/>
    </source>
</evidence>
<dbReference type="GO" id="GO:0008408">
    <property type="term" value="F:3'-5' exonuclease activity"/>
    <property type="evidence" value="ECO:0007669"/>
    <property type="project" value="UniProtKB-UniRule"/>
</dbReference>
<dbReference type="SUPFAM" id="SSF53098">
    <property type="entry name" value="Ribonuclease H-like"/>
    <property type="match status" value="1"/>
</dbReference>
<keyword evidence="5 16" id="KW-0548">Nucleotidyltransferase</keyword>
<comment type="function">
    <text evidence="16">In addition to polymerase activity, this DNA polymerase exhibits 3'-5' and 5'-3' exonuclease activity.</text>
</comment>
<dbReference type="Gene3D" id="3.30.420.10">
    <property type="entry name" value="Ribonuclease H-like superfamily/Ribonuclease H"/>
    <property type="match status" value="1"/>
</dbReference>
<sequence>MAMLYRAFFALQRTGMSSPSGLPTGALYGFTTALLKIFENYHPHYLVAAFDSREKTFRHHLLESYKANRAAPPEELLQQLEKLFELLKAFGVPVIKQAGYEADDLIGAMVTQFADVCRIGIVTPDKDLAQLVREGVQILKPGKNQHELEPLGCNEVKAHFGVPPKQFTNFLTLTGDTSDNIVGAKGIGPKTAATLLEKYQTLDKLYQHLDELTPKVRKSLEDFAPNRELVLQLVTICCDAPLHVTLEELACKNPARDVVLPLLQELGFRTIAARLQAASVALTCACNDGGESAPPMQSDPNSSNLLNGSDGNTSATDTAPPPSFPDVPRHYTLVETREQLQALLEELQQVTHIAVDTETTSLDVFEAELAGISLCAEAGKAFFIATTPDALERKEVVKQLKPLLENPAITKSGQNLKYDMLVLKKYGIELAPISFDTMLASYVLNPDEHHNLDDMALRYLGRTTTKYDELTGTGKQRRHIFEVEKEALTNYACQDADVAFQLEEVLQAQLQAEPQLLALCTTMEFPLVRVLATMEYAGIAIDTEHLARVAETTELELQSLTDNIYAAAGSSFNIDSPKQLSHVLFTDLSLPTGKSTKTGFSTDVGVLEELAATYPIASDLLSYRTLQKLKGTYIEALPKIINPRTGRIHTSFNQHITATGRLSSSNPNLQNIPVRTALGKEIRRAFIPSTPEHWLLSADYSQIELRIAAELSGDERLIAAFRNGEDIHTATAQVIFGTEEISSDMRRKAKEVNFGVLYGIQPFGLAKRLNIPQKEAKVIIETYKAKYPQLFNVLRHIIEEGKEKGYVTTLLGRRRYIADLNSRNGTVQKAAERAAMNTPIQGTAADIIKCAMNLCYQQMQASGMASEMLLQVHDELLFETTDSEKEALTKLVENAMKEAAVLCGMKQVPVEVDCGVGKNWLEAH</sequence>
<dbReference type="Pfam" id="PF01612">
    <property type="entry name" value="DNA_pol_A_exo1"/>
    <property type="match status" value="1"/>
</dbReference>
<keyword evidence="7" id="KW-0540">Nuclease</keyword>
<evidence type="ECO:0000256" key="1">
    <source>
        <dbReference type="ARBA" id="ARBA00007705"/>
    </source>
</evidence>
<keyword evidence="9 16" id="KW-0378">Hydrolase</keyword>
<dbReference type="EC" id="2.7.7.7" evidence="2 15"/>
<dbReference type="Pfam" id="PF02739">
    <property type="entry name" value="5_3_exonuc_N"/>
    <property type="match status" value="1"/>
</dbReference>
<dbReference type="SMART" id="SM00474">
    <property type="entry name" value="35EXOc"/>
    <property type="match status" value="1"/>
</dbReference>
<dbReference type="FunFam" id="1.10.150.20:FF:000002">
    <property type="entry name" value="DNA polymerase I"/>
    <property type="match status" value="1"/>
</dbReference>
<dbReference type="STRING" id="340177.Cag_0179"/>
<evidence type="ECO:0000256" key="3">
    <source>
        <dbReference type="ARBA" id="ARBA00020311"/>
    </source>
</evidence>
<dbReference type="EMBL" id="CP000108">
    <property type="protein sequence ID" value="ABB27457.1"/>
    <property type="molecule type" value="Genomic_DNA"/>
</dbReference>
<dbReference type="CDD" id="cd08637">
    <property type="entry name" value="DNA_pol_A_pol_I_C"/>
    <property type="match status" value="1"/>
</dbReference>
<gene>
    <name evidence="16" type="primary">polA</name>
    <name evidence="21" type="ordered locus">Cag_0179</name>
</gene>
<dbReference type="GO" id="GO:0003677">
    <property type="term" value="F:DNA binding"/>
    <property type="evidence" value="ECO:0007669"/>
    <property type="project" value="UniProtKB-UniRule"/>
</dbReference>
<dbReference type="SMART" id="SM00475">
    <property type="entry name" value="53EXOc"/>
    <property type="match status" value="1"/>
</dbReference>
<dbReference type="PANTHER" id="PTHR10133">
    <property type="entry name" value="DNA POLYMERASE I"/>
    <property type="match status" value="1"/>
</dbReference>
<dbReference type="FunFam" id="1.20.1060.10:FF:000001">
    <property type="entry name" value="DNA polymerase I"/>
    <property type="match status" value="1"/>
</dbReference>
<dbReference type="InterPro" id="IPR002298">
    <property type="entry name" value="DNA_polymerase_A"/>
</dbReference>
<evidence type="ECO:0000259" key="19">
    <source>
        <dbReference type="SMART" id="SM00475"/>
    </source>
</evidence>
<dbReference type="Pfam" id="PF01367">
    <property type="entry name" value="5_3_exonuc"/>
    <property type="match status" value="1"/>
</dbReference>
<dbReference type="InterPro" id="IPR018320">
    <property type="entry name" value="DNA_polymerase_1"/>
</dbReference>
<dbReference type="SMART" id="SM00279">
    <property type="entry name" value="HhH2"/>
    <property type="match status" value="1"/>
</dbReference>
<dbReference type="eggNOG" id="COG0258">
    <property type="taxonomic scope" value="Bacteria"/>
</dbReference>
<evidence type="ECO:0000256" key="13">
    <source>
        <dbReference type="ARBA" id="ARBA00023204"/>
    </source>
</evidence>
<dbReference type="PANTHER" id="PTHR10133:SF27">
    <property type="entry name" value="DNA POLYMERASE NU"/>
    <property type="match status" value="1"/>
</dbReference>
<feature type="domain" description="5'-3' exonuclease" evidence="19">
    <location>
        <begin position="1"/>
        <end position="252"/>
    </location>
</feature>
<evidence type="ECO:0000256" key="5">
    <source>
        <dbReference type="ARBA" id="ARBA00022695"/>
    </source>
</evidence>
<feature type="compositionally biased region" description="Low complexity" evidence="17">
    <location>
        <begin position="298"/>
        <end position="312"/>
    </location>
</feature>
<evidence type="ECO:0000256" key="12">
    <source>
        <dbReference type="ARBA" id="ARBA00023125"/>
    </source>
</evidence>
<dbReference type="KEGG" id="cch:Cag_0179"/>
<comment type="catalytic activity">
    <reaction evidence="14 16">
        <text>DNA(n) + a 2'-deoxyribonucleoside 5'-triphosphate = DNA(n+1) + diphosphate</text>
        <dbReference type="Rhea" id="RHEA:22508"/>
        <dbReference type="Rhea" id="RHEA-COMP:17339"/>
        <dbReference type="Rhea" id="RHEA-COMP:17340"/>
        <dbReference type="ChEBI" id="CHEBI:33019"/>
        <dbReference type="ChEBI" id="CHEBI:61560"/>
        <dbReference type="ChEBI" id="CHEBI:173112"/>
        <dbReference type="EC" id="2.7.7.7"/>
    </reaction>
</comment>
<evidence type="ECO:0000256" key="16">
    <source>
        <dbReference type="RuleBase" id="RU004460"/>
    </source>
</evidence>
<keyword evidence="12 16" id="KW-0238">DNA-binding</keyword>
<evidence type="ECO:0000256" key="4">
    <source>
        <dbReference type="ARBA" id="ARBA00022679"/>
    </source>
</evidence>
<dbReference type="HOGENOM" id="CLU_004675_0_0_10"/>
<evidence type="ECO:0000313" key="21">
    <source>
        <dbReference type="EMBL" id="ABB27457.1"/>
    </source>
</evidence>
<keyword evidence="4 16" id="KW-0808">Transferase</keyword>
<dbReference type="eggNOG" id="COG0749">
    <property type="taxonomic scope" value="Bacteria"/>
</dbReference>
<dbReference type="InterPro" id="IPR002562">
    <property type="entry name" value="3'-5'_exonuclease_dom"/>
</dbReference>
<organism evidence="21">
    <name type="scientific">Chlorobium chlorochromatii (strain CaD3)</name>
    <dbReference type="NCBI Taxonomy" id="340177"/>
    <lineage>
        <taxon>Bacteria</taxon>
        <taxon>Pseudomonadati</taxon>
        <taxon>Chlorobiota</taxon>
        <taxon>Chlorobiia</taxon>
        <taxon>Chlorobiales</taxon>
        <taxon>Chlorobiaceae</taxon>
        <taxon>Chlorobium/Pelodictyon group</taxon>
        <taxon>Chlorobium</taxon>
    </lineage>
</organism>
<keyword evidence="10 16" id="KW-0269">Exonuclease</keyword>
<dbReference type="AlphaFoldDB" id="Q3AU68"/>
<evidence type="ECO:0000256" key="11">
    <source>
        <dbReference type="ARBA" id="ARBA00022932"/>
    </source>
</evidence>
<evidence type="ECO:0000256" key="14">
    <source>
        <dbReference type="ARBA" id="ARBA00049244"/>
    </source>
</evidence>
<dbReference type="Gene3D" id="1.10.150.20">
    <property type="entry name" value="5' to 3' exonuclease, C-terminal subdomain"/>
    <property type="match status" value="2"/>
</dbReference>
<keyword evidence="8 16" id="KW-0227">DNA damage</keyword>
<dbReference type="GO" id="GO:0006261">
    <property type="term" value="P:DNA-templated DNA replication"/>
    <property type="evidence" value="ECO:0007669"/>
    <property type="project" value="UniProtKB-UniRule"/>
</dbReference>
<dbReference type="Gene3D" id="3.40.50.1010">
    <property type="entry name" value="5'-nuclease"/>
    <property type="match status" value="1"/>
</dbReference>
<feature type="domain" description="DNA-directed DNA polymerase family A palm" evidence="20">
    <location>
        <begin position="679"/>
        <end position="884"/>
    </location>
</feature>
<dbReference type="InterPro" id="IPR020045">
    <property type="entry name" value="DNA_polI_H3TH"/>
</dbReference>
<dbReference type="Gene3D" id="1.20.1060.10">
    <property type="entry name" value="Taq DNA Polymerase, Chain T, domain 4"/>
    <property type="match status" value="1"/>
</dbReference>
<keyword evidence="11 16" id="KW-0239">DNA-directed DNA polymerase</keyword>
<evidence type="ECO:0000256" key="10">
    <source>
        <dbReference type="ARBA" id="ARBA00022839"/>
    </source>
</evidence>
<dbReference type="CDD" id="cd09859">
    <property type="entry name" value="PIN_53EXO"/>
    <property type="match status" value="1"/>
</dbReference>
<dbReference type="GO" id="GO:0008409">
    <property type="term" value="F:5'-3' exonuclease activity"/>
    <property type="evidence" value="ECO:0007669"/>
    <property type="project" value="UniProtKB-UniRule"/>
</dbReference>
<dbReference type="InterPro" id="IPR012337">
    <property type="entry name" value="RNaseH-like_sf"/>
</dbReference>
<evidence type="ECO:0000256" key="15">
    <source>
        <dbReference type="NCBIfam" id="TIGR00593"/>
    </source>
</evidence>
<comment type="similarity">
    <text evidence="1 16">Belongs to the DNA polymerase type-A family.</text>
</comment>
<dbReference type="GO" id="GO:0006302">
    <property type="term" value="P:double-strand break repair"/>
    <property type="evidence" value="ECO:0007669"/>
    <property type="project" value="TreeGrafter"/>
</dbReference>
<reference evidence="21" key="1">
    <citation type="submission" date="2005-08" db="EMBL/GenBank/DDBJ databases">
        <title>Complete sequence of Chlorobium chlorochromatii CaD3.</title>
        <authorList>
            <person name="Copeland A."/>
            <person name="Lucas S."/>
            <person name="Lapidus A."/>
            <person name="Barry K."/>
            <person name="Detter J.C."/>
            <person name="Glavina T."/>
            <person name="Hammon N."/>
            <person name="Israni S."/>
            <person name="Pitluck S."/>
            <person name="Bryant D."/>
            <person name="Schmutz J."/>
            <person name="Larimer F."/>
            <person name="Land M."/>
            <person name="Kyrpides N."/>
            <person name="Ivanova N."/>
            <person name="Richardson P."/>
        </authorList>
    </citation>
    <scope>NUCLEOTIDE SEQUENCE [LARGE SCALE GENOMIC DNA]</scope>
    <source>
        <strain evidence="21">CaD3</strain>
    </source>
</reference>
<feature type="region of interest" description="Disordered" evidence="17">
    <location>
        <begin position="291"/>
        <end position="327"/>
    </location>
</feature>
<dbReference type="FunFam" id="1.10.150.20:FF:000003">
    <property type="entry name" value="DNA polymerase I"/>
    <property type="match status" value="1"/>
</dbReference>
<evidence type="ECO:0000256" key="6">
    <source>
        <dbReference type="ARBA" id="ARBA00022705"/>
    </source>
</evidence>